<proteinExistence type="predicted"/>
<dbReference type="RefSeq" id="WP_100678180.1">
    <property type="nucleotide sequence ID" value="NZ_NIPO01000001.1"/>
</dbReference>
<comment type="caution">
    <text evidence="1">The sequence shown here is derived from an EMBL/GenBank/DDBJ whole genome shotgun (WGS) entry which is preliminary data.</text>
</comment>
<protein>
    <submittedName>
        <fullName evidence="1">Uncharacterized protein</fullName>
    </submittedName>
</protein>
<sequence length="81" mass="9362">MIEVFTTNIQSEIQAIRVLEILEKNFPEQKINFDLNETNLPYPCGHTILRIEGKIINVEKVLSIVNRSGFRCDILEDKVCN</sequence>
<keyword evidence="2" id="KW-1185">Reference proteome</keyword>
<dbReference type="OrthoDB" id="1036397at2"/>
<evidence type="ECO:0000313" key="1">
    <source>
        <dbReference type="EMBL" id="PJR04621.1"/>
    </source>
</evidence>
<dbReference type="EMBL" id="NIPO01000001">
    <property type="protein sequence ID" value="PJR04621.1"/>
    <property type="molecule type" value="Genomic_DNA"/>
</dbReference>
<evidence type="ECO:0000313" key="2">
    <source>
        <dbReference type="Proteomes" id="UP000231960"/>
    </source>
</evidence>
<accession>A0A2M9R6W8</accession>
<reference evidence="1 2" key="1">
    <citation type="submission" date="2017-06" db="EMBL/GenBank/DDBJ databases">
        <title>Description of Avrilella dinanensis gen. nov. sp. nov.</title>
        <authorList>
            <person name="Leyer C."/>
            <person name="Sassi M."/>
            <person name="Minet J."/>
            <person name="Kayal S."/>
            <person name="Cattoir V."/>
        </authorList>
    </citation>
    <scope>NUCLEOTIDE SEQUENCE [LARGE SCALE GENOMIC DNA]</scope>
    <source>
        <strain evidence="1 2">UR159</strain>
    </source>
</reference>
<gene>
    <name evidence="1" type="ORF">CDL10_08775</name>
</gene>
<dbReference type="AlphaFoldDB" id="A0A2M9R6W8"/>
<organism evidence="1 2">
    <name type="scientific">Avrilella dinanensis</name>
    <dbReference type="NCBI Taxonomy" id="2008672"/>
    <lineage>
        <taxon>Bacteria</taxon>
        <taxon>Pseudomonadati</taxon>
        <taxon>Bacteroidota</taxon>
        <taxon>Flavobacteriia</taxon>
        <taxon>Flavobacteriales</taxon>
        <taxon>Flavobacteriaceae</taxon>
        <taxon>Avrilella</taxon>
    </lineage>
</organism>
<dbReference type="Proteomes" id="UP000231960">
    <property type="component" value="Unassembled WGS sequence"/>
</dbReference>
<name>A0A2M9R6W8_9FLAO</name>